<feature type="region of interest" description="Disordered" evidence="1">
    <location>
        <begin position="61"/>
        <end position="89"/>
    </location>
</feature>
<accession>A0ABR1H784</accession>
<keyword evidence="3" id="KW-1185">Reference proteome</keyword>
<comment type="caution">
    <text evidence="2">The sequence shown here is derived from an EMBL/GenBank/DDBJ whole genome shotgun (WGS) entry which is preliminary data.</text>
</comment>
<dbReference type="EMBL" id="JAZAVJ010000063">
    <property type="protein sequence ID" value="KAK7416894.1"/>
    <property type="molecule type" value="Genomic_DNA"/>
</dbReference>
<dbReference type="Proteomes" id="UP001498476">
    <property type="component" value="Unassembled WGS sequence"/>
</dbReference>
<evidence type="ECO:0000256" key="1">
    <source>
        <dbReference type="SAM" id="MobiDB-lite"/>
    </source>
</evidence>
<sequence length="501" mass="55792">MSLSKEGKRITSKVASKIVQEAIRERDETLKKLSGSTSKKDDLVGGLVRIAAAGIGFVSEASHYRREKKKSGGEECLHQPQQPDDAPAPEQMNEAIWAIDDVEQEAATNQADSPSPKEQSNLAEAFLKRHPRQHDVDSDKRLTLPVILVQRRPKARARGFVPGYAPILADVGIDQETFLDFINTFNKALEPNPYLYAINLAGFADIAYPEPIMMLLGVGIGIATDAAMEAQSRFRSNKFLDRVNEELFIPRGLVCLVVTWKPDIDDDGFITEVDFDGKATKPRPETSLVQVMREVITKKISSEEGMRNIQEQTERMMKPFSSTFHWDEPAPLIFPALDKTGSDQLKTGDEKKKKNAADRAEKWLDEYMDRRAQAKWIEKNPEVPMTSLLPKPEFRSRYADPNHPASSGDIVAFVTGRRWEHGSVKTADGESSNDRAETRRDENEETLEPAEPKDKSGSSKGDTSKTQAGGLRSLLQKDVLYLVILNLPSQALTVIDSNSAS</sequence>
<gene>
    <name evidence="2" type="ORF">QQX98_004952</name>
</gene>
<feature type="region of interest" description="Disordered" evidence="1">
    <location>
        <begin position="422"/>
        <end position="470"/>
    </location>
</feature>
<proteinExistence type="predicted"/>
<evidence type="ECO:0000313" key="3">
    <source>
        <dbReference type="Proteomes" id="UP001498476"/>
    </source>
</evidence>
<name>A0ABR1H784_9HYPO</name>
<protein>
    <submittedName>
        <fullName evidence="2">Uncharacterized protein</fullName>
    </submittedName>
</protein>
<dbReference type="PANTHER" id="PTHR38887">
    <property type="entry name" value="CHROMOSOME 21, WHOLE GENOME SHOTGUN SEQUENCE"/>
    <property type="match status" value="1"/>
</dbReference>
<reference evidence="2 3" key="1">
    <citation type="journal article" date="2025" name="Microbiol. Resour. Announc.">
        <title>Draft genome sequences for Neonectria magnoliae and Neonectria punicea, canker pathogens of Liriodendron tulipifera and Acer saccharum in West Virginia.</title>
        <authorList>
            <person name="Petronek H.M."/>
            <person name="Kasson M.T."/>
            <person name="Metheny A.M."/>
            <person name="Stauder C.M."/>
            <person name="Lovett B."/>
            <person name="Lynch S.C."/>
            <person name="Garnas J.R."/>
            <person name="Kasson L.R."/>
            <person name="Stajich J.E."/>
        </authorList>
    </citation>
    <scope>NUCLEOTIDE SEQUENCE [LARGE SCALE GENOMIC DNA]</scope>
    <source>
        <strain evidence="2 3">NRRL 64653</strain>
    </source>
</reference>
<feature type="compositionally biased region" description="Low complexity" evidence="1">
    <location>
        <begin position="79"/>
        <end position="89"/>
    </location>
</feature>
<evidence type="ECO:0000313" key="2">
    <source>
        <dbReference type="EMBL" id="KAK7416894.1"/>
    </source>
</evidence>
<dbReference type="PANTHER" id="PTHR38887:SF1">
    <property type="entry name" value="RAS MODIFICATION PROTEIN ERF4"/>
    <property type="match status" value="1"/>
</dbReference>
<dbReference type="InterPro" id="IPR053221">
    <property type="entry name" value="Burnettramic_acid_biosynth"/>
</dbReference>
<organism evidence="2 3">
    <name type="scientific">Neonectria punicea</name>
    <dbReference type="NCBI Taxonomy" id="979145"/>
    <lineage>
        <taxon>Eukaryota</taxon>
        <taxon>Fungi</taxon>
        <taxon>Dikarya</taxon>
        <taxon>Ascomycota</taxon>
        <taxon>Pezizomycotina</taxon>
        <taxon>Sordariomycetes</taxon>
        <taxon>Hypocreomycetidae</taxon>
        <taxon>Hypocreales</taxon>
        <taxon>Nectriaceae</taxon>
        <taxon>Neonectria</taxon>
    </lineage>
</organism>
<feature type="compositionally biased region" description="Basic and acidic residues" evidence="1">
    <location>
        <begin position="432"/>
        <end position="442"/>
    </location>
</feature>